<dbReference type="OMA" id="HVRQQWM"/>
<dbReference type="Pfam" id="PF16124">
    <property type="entry name" value="RecQ_Zn_bind"/>
    <property type="match status" value="1"/>
</dbReference>
<dbReference type="InterPro" id="IPR001650">
    <property type="entry name" value="Helicase_C-like"/>
</dbReference>
<evidence type="ECO:0000313" key="17">
    <source>
        <dbReference type="Proteomes" id="UP000494040"/>
    </source>
</evidence>
<dbReference type="GO" id="GO:0005524">
    <property type="term" value="F:ATP binding"/>
    <property type="evidence" value="ECO:0007669"/>
    <property type="project" value="UniProtKB-KW"/>
</dbReference>
<dbReference type="SMART" id="SM00956">
    <property type="entry name" value="RQC"/>
    <property type="match status" value="1"/>
</dbReference>
<dbReference type="GO" id="GO:0006260">
    <property type="term" value="P:DNA replication"/>
    <property type="evidence" value="ECO:0007669"/>
    <property type="project" value="InterPro"/>
</dbReference>
<dbReference type="Gene3D" id="1.10.10.10">
    <property type="entry name" value="Winged helix-like DNA-binding domain superfamily/Winged helix DNA-binding domain"/>
    <property type="match status" value="1"/>
</dbReference>
<dbReference type="KEGG" id="clec:106663997"/>
<dbReference type="GO" id="GO:0005634">
    <property type="term" value="C:nucleus"/>
    <property type="evidence" value="ECO:0007669"/>
    <property type="project" value="UniProtKB-SubCell"/>
</dbReference>
<dbReference type="FunFam" id="3.40.50.300:FF:001389">
    <property type="entry name" value="ATP-dependent DNA helicase RecQ"/>
    <property type="match status" value="1"/>
</dbReference>
<dbReference type="Pfam" id="PF00270">
    <property type="entry name" value="DEAD"/>
    <property type="match status" value="1"/>
</dbReference>
<evidence type="ECO:0000256" key="3">
    <source>
        <dbReference type="ARBA" id="ARBA00022741"/>
    </source>
</evidence>
<dbReference type="SUPFAM" id="SSF47819">
    <property type="entry name" value="HRDC-like"/>
    <property type="match status" value="1"/>
</dbReference>
<keyword evidence="6 11" id="KW-0067">ATP-binding</keyword>
<keyword evidence="17" id="KW-1185">Reference proteome</keyword>
<dbReference type="Gene3D" id="3.40.50.300">
    <property type="entry name" value="P-loop containing nucleotide triphosphate hydrolases"/>
    <property type="match status" value="2"/>
</dbReference>
<evidence type="ECO:0000256" key="8">
    <source>
        <dbReference type="ARBA" id="ARBA00023235"/>
    </source>
</evidence>
<comment type="catalytic activity">
    <reaction evidence="10 11">
        <text>ATP + H2O = ADP + phosphate + H(+)</text>
        <dbReference type="Rhea" id="RHEA:13065"/>
        <dbReference type="ChEBI" id="CHEBI:15377"/>
        <dbReference type="ChEBI" id="CHEBI:15378"/>
        <dbReference type="ChEBI" id="CHEBI:30616"/>
        <dbReference type="ChEBI" id="CHEBI:43474"/>
        <dbReference type="ChEBI" id="CHEBI:456216"/>
    </reaction>
</comment>
<evidence type="ECO:0000256" key="9">
    <source>
        <dbReference type="ARBA" id="ARBA00034617"/>
    </source>
</evidence>
<comment type="catalytic activity">
    <reaction evidence="9 11">
        <text>Couples ATP hydrolysis with the unwinding of duplex DNA by translocating in the 3'-5' direction.</text>
        <dbReference type="EC" id="5.6.2.4"/>
    </reaction>
</comment>
<dbReference type="EnsemblMetazoa" id="XM_014389295.1">
    <property type="protein sequence ID" value="XP_014244781.1"/>
    <property type="gene ID" value="LOC106663997"/>
</dbReference>
<dbReference type="GO" id="GO:0043138">
    <property type="term" value="F:3'-5' DNA helicase activity"/>
    <property type="evidence" value="ECO:0007669"/>
    <property type="project" value="UniProtKB-EC"/>
</dbReference>
<evidence type="ECO:0000256" key="7">
    <source>
        <dbReference type="ARBA" id="ARBA00023125"/>
    </source>
</evidence>
<proteinExistence type="inferred from homology"/>
<keyword evidence="8" id="KW-0413">Isomerase</keyword>
<dbReference type="NCBIfam" id="TIGR00614">
    <property type="entry name" value="recQ_fam"/>
    <property type="match status" value="1"/>
</dbReference>
<dbReference type="InterPro" id="IPR032284">
    <property type="entry name" value="RecQ_Zn-bd"/>
</dbReference>
<evidence type="ECO:0000259" key="13">
    <source>
        <dbReference type="PROSITE" id="PS50967"/>
    </source>
</evidence>
<evidence type="ECO:0000256" key="5">
    <source>
        <dbReference type="ARBA" id="ARBA00022806"/>
    </source>
</evidence>
<feature type="domain" description="Helicase C-terminal" evidence="15">
    <location>
        <begin position="224"/>
        <end position="377"/>
    </location>
</feature>
<keyword evidence="5 11" id="KW-0347">Helicase</keyword>
<dbReference type="InterPro" id="IPR018982">
    <property type="entry name" value="RQC_domain"/>
</dbReference>
<evidence type="ECO:0000256" key="10">
    <source>
        <dbReference type="ARBA" id="ARBA00049360"/>
    </source>
</evidence>
<dbReference type="InterPro" id="IPR036388">
    <property type="entry name" value="WH-like_DNA-bd_sf"/>
</dbReference>
<dbReference type="Pfam" id="PF09382">
    <property type="entry name" value="RQC"/>
    <property type="match status" value="1"/>
</dbReference>
<dbReference type="SMART" id="SM00490">
    <property type="entry name" value="HELICc"/>
    <property type="match status" value="1"/>
</dbReference>
<dbReference type="Gene3D" id="1.10.150.80">
    <property type="entry name" value="HRDC domain"/>
    <property type="match status" value="1"/>
</dbReference>
<evidence type="ECO:0000256" key="1">
    <source>
        <dbReference type="ARBA" id="ARBA00001947"/>
    </source>
</evidence>
<dbReference type="InterPro" id="IPR036390">
    <property type="entry name" value="WH_DNA-bd_sf"/>
</dbReference>
<feature type="domain" description="Helicase ATP-binding" evidence="14">
    <location>
        <begin position="29"/>
        <end position="199"/>
    </location>
</feature>
<protein>
    <recommendedName>
        <fullName evidence="11">ATP-dependent DNA helicase</fullName>
        <ecNumber evidence="11">5.6.2.4</ecNumber>
    </recommendedName>
</protein>
<dbReference type="SMART" id="SM00487">
    <property type="entry name" value="DEXDc"/>
    <property type="match status" value="1"/>
</dbReference>
<dbReference type="Pfam" id="PF00271">
    <property type="entry name" value="Helicase_C"/>
    <property type="match status" value="1"/>
</dbReference>
<dbReference type="AlphaFoldDB" id="A0A8I6REQ6"/>
<keyword evidence="7" id="KW-0238">DNA-binding</keyword>
<dbReference type="SUPFAM" id="SSF46785">
    <property type="entry name" value="Winged helix' DNA-binding domain"/>
    <property type="match status" value="1"/>
</dbReference>
<comment type="similarity">
    <text evidence="2 11">Belongs to the helicase family. RecQ subfamily.</text>
</comment>
<evidence type="ECO:0000259" key="15">
    <source>
        <dbReference type="PROSITE" id="PS51194"/>
    </source>
</evidence>
<dbReference type="InterPro" id="IPR044876">
    <property type="entry name" value="HRDC_dom_sf"/>
</dbReference>
<dbReference type="GeneID" id="106663997"/>
<feature type="region of interest" description="Disordered" evidence="12">
    <location>
        <begin position="681"/>
        <end position="718"/>
    </location>
</feature>
<dbReference type="PANTHER" id="PTHR13710">
    <property type="entry name" value="DNA HELICASE RECQ FAMILY MEMBER"/>
    <property type="match status" value="1"/>
</dbReference>
<dbReference type="EC" id="5.6.2.4" evidence="11"/>
<accession>A0A8I6REQ6</accession>
<dbReference type="GO" id="GO:0005737">
    <property type="term" value="C:cytoplasm"/>
    <property type="evidence" value="ECO:0007669"/>
    <property type="project" value="TreeGrafter"/>
</dbReference>
<evidence type="ECO:0000313" key="16">
    <source>
        <dbReference type="EnsemblMetazoa" id="XP_014244781.1"/>
    </source>
</evidence>
<sequence>MEPSEEHLAVLKNYFGHKEFRPLQWNIIRSIINDRRDNCVVMATGSGKSLCFQYPPVFCNGLGVVVSPLISLMEDQVLALNMCNIPATLLGTAQISKNIYARINDNEFRIVYVSPEWLTGEFGSEFFRKLKKKVKITLVAIDEAHCVSQWGMDFRFSYRKLRVVREIVGGDVPILAVTATATEPVQKDIISSLGLKNPLITRTSCDRPNLYLSASIKGSDPFIDIRDFLYKEKLNCSSNSSCIIYCPTKKKANKISDLLNSGGIKCSLYHADLSLSVRKRVHKSFASDEIQVIVATIAFGMGIDKPDVRHIIHYGAPLDIESYYQEIGRAGRDGLPAVCHVFYKNADFSKKQFFFSNLQGKYREHKEKMALLIEEYLVSTDCRRKMLVSHFDDEAKLEKQERCCDNCSKEKLRSNLYELQYDLTEDALLLLNAVETLGGNYGLQMAVFLLRGSSSKRFPVKYQSSKLFGTGNNKSDEYWKLLGNLLIRVDLLEEIHKTSCGWNKNNFPYKTLAVSENGKAYLINERHRKKVKLKPTLEMIPFIKKFIPSYRTKGEWLYSSADEPSSSLVDDKSLRQPLLEDLVYKEIEKFRCRMATSLDCIPYMVLSSRTMQLLAQKRPCTIEEMSKVEGITKKNVETFGKELLECITKCQESYKPDSSKVQDVQKNLKRFVPKTKNILSYKNDSDDRMSSTLVDPSSQSADDMSIGSTRPNELPEEGTILEEETLKESQSRSSSPSTVVSFKSAAESFQSASKESVKSPEGNYLSDDDDFFSLVSEDMLSQKNTIQPSQGVQNKVSIPTKRKRISYEEETPVQPKCPTNDPRTLNTRPTNPLMGKSEKELIVQINKEKKNILKKKIKL</sequence>
<dbReference type="Pfam" id="PF00570">
    <property type="entry name" value="HRDC"/>
    <property type="match status" value="1"/>
</dbReference>
<dbReference type="GO" id="GO:0000724">
    <property type="term" value="P:double-strand break repair via homologous recombination"/>
    <property type="evidence" value="ECO:0007669"/>
    <property type="project" value="TreeGrafter"/>
</dbReference>
<evidence type="ECO:0000256" key="2">
    <source>
        <dbReference type="ARBA" id="ARBA00005446"/>
    </source>
</evidence>
<dbReference type="PROSITE" id="PS51192">
    <property type="entry name" value="HELICASE_ATP_BIND_1"/>
    <property type="match status" value="1"/>
</dbReference>
<dbReference type="GO" id="GO:0003677">
    <property type="term" value="F:DNA binding"/>
    <property type="evidence" value="ECO:0007669"/>
    <property type="project" value="UniProtKB-KW"/>
</dbReference>
<feature type="compositionally biased region" description="Polar residues" evidence="12">
    <location>
        <begin position="821"/>
        <end position="830"/>
    </location>
</feature>
<dbReference type="InterPro" id="IPR010997">
    <property type="entry name" value="HRDC-like_sf"/>
</dbReference>
<dbReference type="Proteomes" id="UP000494040">
    <property type="component" value="Unassembled WGS sequence"/>
</dbReference>
<dbReference type="PROSITE" id="PS51194">
    <property type="entry name" value="HELICASE_CTER"/>
    <property type="match status" value="1"/>
</dbReference>
<comment type="cofactor">
    <cofactor evidence="1">
        <name>Zn(2+)</name>
        <dbReference type="ChEBI" id="CHEBI:29105"/>
    </cofactor>
</comment>
<evidence type="ECO:0000256" key="6">
    <source>
        <dbReference type="ARBA" id="ARBA00022840"/>
    </source>
</evidence>
<dbReference type="PROSITE" id="PS50967">
    <property type="entry name" value="HRDC"/>
    <property type="match status" value="1"/>
</dbReference>
<feature type="domain" description="HRDC" evidence="13">
    <location>
        <begin position="577"/>
        <end position="657"/>
    </location>
</feature>
<keyword evidence="4 11" id="KW-0378">Hydrolase</keyword>
<evidence type="ECO:0000256" key="11">
    <source>
        <dbReference type="RuleBase" id="RU364117"/>
    </source>
</evidence>
<feature type="compositionally biased region" description="Polar residues" evidence="12">
    <location>
        <begin position="786"/>
        <end position="797"/>
    </location>
</feature>
<dbReference type="InterPro" id="IPR002121">
    <property type="entry name" value="HRDC_dom"/>
</dbReference>
<reference evidence="16" key="1">
    <citation type="submission" date="2022-01" db="UniProtKB">
        <authorList>
            <consortium name="EnsemblMetazoa"/>
        </authorList>
    </citation>
    <scope>IDENTIFICATION</scope>
</reference>
<name>A0A8I6REQ6_CIMLE</name>
<dbReference type="InterPro" id="IPR027417">
    <property type="entry name" value="P-loop_NTPase"/>
</dbReference>
<organism evidence="16 17">
    <name type="scientific">Cimex lectularius</name>
    <name type="common">Bed bug</name>
    <name type="synonym">Acanthia lectularia</name>
    <dbReference type="NCBI Taxonomy" id="79782"/>
    <lineage>
        <taxon>Eukaryota</taxon>
        <taxon>Metazoa</taxon>
        <taxon>Ecdysozoa</taxon>
        <taxon>Arthropoda</taxon>
        <taxon>Hexapoda</taxon>
        <taxon>Insecta</taxon>
        <taxon>Pterygota</taxon>
        <taxon>Neoptera</taxon>
        <taxon>Paraneoptera</taxon>
        <taxon>Hemiptera</taxon>
        <taxon>Heteroptera</taxon>
        <taxon>Panheteroptera</taxon>
        <taxon>Cimicomorpha</taxon>
        <taxon>Cimicidae</taxon>
        <taxon>Cimex</taxon>
    </lineage>
</organism>
<dbReference type="InterPro" id="IPR011545">
    <property type="entry name" value="DEAD/DEAH_box_helicase_dom"/>
</dbReference>
<keyword evidence="11" id="KW-0539">Nucleus</keyword>
<evidence type="ECO:0000256" key="4">
    <source>
        <dbReference type="ARBA" id="ARBA00022801"/>
    </source>
</evidence>
<dbReference type="GO" id="GO:0016787">
    <property type="term" value="F:hydrolase activity"/>
    <property type="evidence" value="ECO:0007669"/>
    <property type="project" value="UniProtKB-KW"/>
</dbReference>
<feature type="region of interest" description="Disordered" evidence="12">
    <location>
        <begin position="786"/>
        <end position="836"/>
    </location>
</feature>
<dbReference type="OrthoDB" id="10261556at2759"/>
<dbReference type="InterPro" id="IPR014001">
    <property type="entry name" value="Helicase_ATP-bd"/>
</dbReference>
<comment type="subcellular location">
    <subcellularLocation>
        <location evidence="11">Nucleus</location>
    </subcellularLocation>
</comment>
<dbReference type="SUPFAM" id="SSF52540">
    <property type="entry name" value="P-loop containing nucleoside triphosphate hydrolases"/>
    <property type="match status" value="1"/>
</dbReference>
<dbReference type="InterPro" id="IPR004589">
    <property type="entry name" value="DNA_helicase_ATP-dep_RecQ"/>
</dbReference>
<evidence type="ECO:0000256" key="12">
    <source>
        <dbReference type="SAM" id="MobiDB-lite"/>
    </source>
</evidence>
<dbReference type="PANTHER" id="PTHR13710:SF120">
    <property type="entry name" value="BIFUNCTIONAL 3'-5' EXONUCLEASE_ATP-DEPENDENT HELICASE WRN"/>
    <property type="match status" value="1"/>
</dbReference>
<evidence type="ECO:0000259" key="14">
    <source>
        <dbReference type="PROSITE" id="PS51192"/>
    </source>
</evidence>
<dbReference type="RefSeq" id="XP_014244781.1">
    <property type="nucleotide sequence ID" value="XM_014389295.1"/>
</dbReference>
<feature type="compositionally biased region" description="Polar residues" evidence="12">
    <location>
        <begin position="690"/>
        <end position="711"/>
    </location>
</feature>
<dbReference type="GO" id="GO:0009378">
    <property type="term" value="F:four-way junction helicase activity"/>
    <property type="evidence" value="ECO:0007669"/>
    <property type="project" value="TreeGrafter"/>
</dbReference>
<dbReference type="CDD" id="cd18794">
    <property type="entry name" value="SF2_C_RecQ"/>
    <property type="match status" value="1"/>
</dbReference>
<dbReference type="GO" id="GO:0005694">
    <property type="term" value="C:chromosome"/>
    <property type="evidence" value="ECO:0007669"/>
    <property type="project" value="TreeGrafter"/>
</dbReference>
<keyword evidence="3 11" id="KW-0547">Nucleotide-binding</keyword>